<evidence type="ECO:0000313" key="1">
    <source>
        <dbReference type="EMBL" id="KZL14358.1"/>
    </source>
</evidence>
<comment type="caution">
    <text evidence="1">The sequence shown here is derived from an EMBL/GenBank/DDBJ whole genome shotgun (WGS) entry which is preliminary data.</text>
</comment>
<evidence type="ECO:0000313" key="2">
    <source>
        <dbReference type="Proteomes" id="UP000076577"/>
    </source>
</evidence>
<protein>
    <submittedName>
        <fullName evidence="1">Uncharacterized protein</fullName>
    </submittedName>
</protein>
<dbReference type="PATRIC" id="fig|989403.3.peg.4096"/>
<reference evidence="1 2" key="1">
    <citation type="journal article" date="2016" name="Front. Microbiol.">
        <title>Comparative Genomic Analysis Reveals a Diverse Repertoire of Genes Involved in Prokaryote-Eukaryote Interactions within the Pseudovibrio Genus.</title>
        <authorList>
            <person name="Romano S."/>
            <person name="Fernandez-Guerra A."/>
            <person name="Reen F.J."/>
            <person name="Glockner F.O."/>
            <person name="Crowley S.P."/>
            <person name="O'Sullivan O."/>
            <person name="Cotter P.D."/>
            <person name="Adams C."/>
            <person name="Dobson A.D."/>
            <person name="O'Gara F."/>
        </authorList>
    </citation>
    <scope>NUCLEOTIDE SEQUENCE [LARGE SCALE GENOMIC DNA]</scope>
    <source>
        <strain evidence="1 2">Ad2</strain>
    </source>
</reference>
<sequence>MINSKNIKKHEKLRYSLEKFGIKDYYVIATERIEFINEYSSSVLFYGDNDYIEVFGVEQGEISDICKFKNEEDALNYFFWSLTQFESEAKTYYSVYEEVKPEKKLPDELSIQENIEMLNVALEVKNIPLHRYKITNSDNYFDMNGLVLLCGRQDEKFAVFKMNSGFKEEIAIFDDFEEASDFVFWTLTSAKTYIQVYNEDHS</sequence>
<dbReference type="AlphaFoldDB" id="A0A165VL18"/>
<accession>A0A165VL18</accession>
<keyword evidence="2" id="KW-1185">Reference proteome</keyword>
<dbReference type="RefSeq" id="WP_068009437.1">
    <property type="nucleotide sequence ID" value="NZ_FOFM01000054.1"/>
</dbReference>
<dbReference type="Proteomes" id="UP000076577">
    <property type="component" value="Unassembled WGS sequence"/>
</dbReference>
<dbReference type="EMBL" id="LMCB01000091">
    <property type="protein sequence ID" value="KZL14358.1"/>
    <property type="molecule type" value="Genomic_DNA"/>
</dbReference>
<organism evidence="1 2">
    <name type="scientific">Pseudovibrio axinellae</name>
    <dbReference type="NCBI Taxonomy" id="989403"/>
    <lineage>
        <taxon>Bacteria</taxon>
        <taxon>Pseudomonadati</taxon>
        <taxon>Pseudomonadota</taxon>
        <taxon>Alphaproteobacteria</taxon>
        <taxon>Hyphomicrobiales</taxon>
        <taxon>Stappiaceae</taxon>
        <taxon>Pseudovibrio</taxon>
    </lineage>
</organism>
<name>A0A165VL18_9HYPH</name>
<dbReference type="STRING" id="989403.SAMN05421798_1543"/>
<gene>
    <name evidence="1" type="ORF">PsAD2_03762</name>
</gene>
<proteinExistence type="predicted"/>